<proteinExistence type="inferred from homology"/>
<dbReference type="AlphaFoldDB" id="A0ABD1B1J8"/>
<keyword evidence="3" id="KW-0227">DNA damage</keyword>
<gene>
    <name evidence="7" type="ORF">V5N11_014009</name>
</gene>
<dbReference type="FunFam" id="3.40.50.12650:FF:000005">
    <property type="entry name" value="DNA repair metallo-beta-lactamase family protein"/>
    <property type="match status" value="1"/>
</dbReference>
<dbReference type="GO" id="GO:0005634">
    <property type="term" value="C:nucleus"/>
    <property type="evidence" value="ECO:0007669"/>
    <property type="project" value="UniProtKB-SubCell"/>
</dbReference>
<dbReference type="PANTHER" id="PTHR23240:SF31">
    <property type="entry name" value="DNA REPAIR METALLO-BETA-LACTAMASE FAMILY PROTEIN"/>
    <property type="match status" value="1"/>
</dbReference>
<sequence length="543" mass="61579">MAIEMPRGLPFAVDTFGPYTSTKRRKRHHFLTHAHKDHTVGISPSNIVFPIYSTSLTISLLLQRQPQLDESFFVRIEIGLSLIVDDLDGEFKVTAFDANHCPGAVMFLFEGSFGNILHTGDCRLTHDCLQSLPEKYVGKRLGEAPKCCLDYIFLDCTFGKSSHRFPSKHSAIIQIINCIWNHPDAPVVYLACDMLGQEDVLLEVSKTFGSKIYVDKATNFECFKSLMVIVPEVVTEDPSSRFHIFRGFPKLYERASAKLAEARSKLQSEPLIIRPSAQWYVCDDEDYSESGSQIQKQRKVRFSEAVKDEFGIWHVCYSMHSSREELESAMQLLSPKWVVSTVPSCRAMELNYVKRNCFISRFSPDDPFWKLLDIDMEVSPVAAVDTQTVTLSCCLMSEELTLDSVNSKLVPVIESSSMKKQLLSLSPEKNLPISLFGRARLSSQESDHQLHERKVIHTQCVYTKTSLELEKPNPKEVVESLQDDTKEETVSFSSCSSSKESCKDLSGDLRKLYRSMNAPVPRPLPSLMDLMNARKRSRNHLSF</sequence>
<evidence type="ECO:0000256" key="2">
    <source>
        <dbReference type="ARBA" id="ARBA00010304"/>
    </source>
</evidence>
<comment type="caution">
    <text evidence="7">The sequence shown here is derived from an EMBL/GenBank/DDBJ whole genome shotgun (WGS) entry which is preliminary data.</text>
</comment>
<dbReference type="InterPro" id="IPR011084">
    <property type="entry name" value="DRMBL"/>
</dbReference>
<dbReference type="Proteomes" id="UP001558713">
    <property type="component" value="Unassembled WGS sequence"/>
</dbReference>
<keyword evidence="7" id="KW-0436">Ligase</keyword>
<keyword evidence="5" id="KW-0539">Nucleus</keyword>
<name>A0ABD1B1J8_CARAN</name>
<dbReference type="Gene3D" id="3.60.15.10">
    <property type="entry name" value="Ribonuclease Z/Hydroxyacylglutathione hydrolase-like"/>
    <property type="match status" value="1"/>
</dbReference>
<evidence type="ECO:0000313" key="8">
    <source>
        <dbReference type="Proteomes" id="UP001558713"/>
    </source>
</evidence>
<evidence type="ECO:0000313" key="7">
    <source>
        <dbReference type="EMBL" id="KAL1207840.1"/>
    </source>
</evidence>
<organism evidence="7 8">
    <name type="scientific">Cardamine amara subsp. amara</name>
    <dbReference type="NCBI Taxonomy" id="228776"/>
    <lineage>
        <taxon>Eukaryota</taxon>
        <taxon>Viridiplantae</taxon>
        <taxon>Streptophyta</taxon>
        <taxon>Embryophyta</taxon>
        <taxon>Tracheophyta</taxon>
        <taxon>Spermatophyta</taxon>
        <taxon>Magnoliopsida</taxon>
        <taxon>eudicotyledons</taxon>
        <taxon>Gunneridae</taxon>
        <taxon>Pentapetalae</taxon>
        <taxon>rosids</taxon>
        <taxon>malvids</taxon>
        <taxon>Brassicales</taxon>
        <taxon>Brassicaceae</taxon>
        <taxon>Cardamineae</taxon>
        <taxon>Cardamine</taxon>
    </lineage>
</organism>
<protein>
    <submittedName>
        <fullName evidence="7">DNA ligase 6</fullName>
    </submittedName>
</protein>
<keyword evidence="8" id="KW-1185">Reference proteome</keyword>
<reference evidence="7 8" key="1">
    <citation type="submission" date="2024-04" db="EMBL/GenBank/DDBJ databases">
        <title>Genome assembly C_amara_ONT_v2.</title>
        <authorList>
            <person name="Yant L."/>
            <person name="Moore C."/>
            <person name="Slenker M."/>
        </authorList>
    </citation>
    <scope>NUCLEOTIDE SEQUENCE [LARGE SCALE GENOMIC DNA]</scope>
    <source>
        <tissue evidence="7">Leaf</tissue>
    </source>
</reference>
<comment type="similarity">
    <text evidence="2">Belongs to the DNA repair metallo-beta-lactamase (DRMBL) family.</text>
</comment>
<feature type="domain" description="DNA repair metallo-beta-lactamase" evidence="6">
    <location>
        <begin position="232"/>
        <end position="345"/>
    </location>
</feature>
<dbReference type="FunFam" id="3.60.15.10:FF:000039">
    <property type="entry name" value="DNA repair metallo-beta-lactamase family protein"/>
    <property type="match status" value="1"/>
</dbReference>
<evidence type="ECO:0000256" key="1">
    <source>
        <dbReference type="ARBA" id="ARBA00004123"/>
    </source>
</evidence>
<dbReference type="GO" id="GO:0006281">
    <property type="term" value="P:DNA repair"/>
    <property type="evidence" value="ECO:0007669"/>
    <property type="project" value="UniProtKB-KW"/>
</dbReference>
<keyword evidence="4" id="KW-0234">DNA repair</keyword>
<dbReference type="GO" id="GO:0016874">
    <property type="term" value="F:ligase activity"/>
    <property type="evidence" value="ECO:0007669"/>
    <property type="project" value="UniProtKB-KW"/>
</dbReference>
<evidence type="ECO:0000256" key="3">
    <source>
        <dbReference type="ARBA" id="ARBA00022763"/>
    </source>
</evidence>
<dbReference type="EMBL" id="JBANAX010000465">
    <property type="protein sequence ID" value="KAL1207840.1"/>
    <property type="molecule type" value="Genomic_DNA"/>
</dbReference>
<dbReference type="Gene3D" id="3.40.50.12650">
    <property type="match status" value="1"/>
</dbReference>
<evidence type="ECO:0000259" key="6">
    <source>
        <dbReference type="Pfam" id="PF07522"/>
    </source>
</evidence>
<dbReference type="Pfam" id="PF07522">
    <property type="entry name" value="DRMBL"/>
    <property type="match status" value="1"/>
</dbReference>
<dbReference type="PANTHER" id="PTHR23240">
    <property type="entry name" value="DNA CROSS-LINK REPAIR PROTEIN PSO2/SNM1-RELATED"/>
    <property type="match status" value="1"/>
</dbReference>
<accession>A0ABD1B1J8</accession>
<comment type="subcellular location">
    <subcellularLocation>
        <location evidence="1">Nucleus</location>
    </subcellularLocation>
</comment>
<dbReference type="SUPFAM" id="SSF56281">
    <property type="entry name" value="Metallo-hydrolase/oxidoreductase"/>
    <property type="match status" value="1"/>
</dbReference>
<evidence type="ECO:0000256" key="4">
    <source>
        <dbReference type="ARBA" id="ARBA00023204"/>
    </source>
</evidence>
<dbReference type="InterPro" id="IPR036866">
    <property type="entry name" value="RibonucZ/Hydroxyglut_hydro"/>
</dbReference>
<evidence type="ECO:0000256" key="5">
    <source>
        <dbReference type="ARBA" id="ARBA00023242"/>
    </source>
</evidence>